<gene>
    <name evidence="1" type="ORF">L6164_000604</name>
</gene>
<protein>
    <submittedName>
        <fullName evidence="1">Uncharacterized protein</fullName>
    </submittedName>
</protein>
<name>A0ACB9Q704_BAUVA</name>
<keyword evidence="2" id="KW-1185">Reference proteome</keyword>
<sequence length="81" mass="9433">MVHCSQMSFFFLLLILFIVSYKTSFFTLILFLMHSVYCLIAPSIINVMGIHQCRLVLAAPLGTPAMLWPERRTHLPQRLFF</sequence>
<organism evidence="1 2">
    <name type="scientific">Bauhinia variegata</name>
    <name type="common">Purple orchid tree</name>
    <name type="synonym">Phanera variegata</name>
    <dbReference type="NCBI Taxonomy" id="167791"/>
    <lineage>
        <taxon>Eukaryota</taxon>
        <taxon>Viridiplantae</taxon>
        <taxon>Streptophyta</taxon>
        <taxon>Embryophyta</taxon>
        <taxon>Tracheophyta</taxon>
        <taxon>Spermatophyta</taxon>
        <taxon>Magnoliopsida</taxon>
        <taxon>eudicotyledons</taxon>
        <taxon>Gunneridae</taxon>
        <taxon>Pentapetalae</taxon>
        <taxon>rosids</taxon>
        <taxon>fabids</taxon>
        <taxon>Fabales</taxon>
        <taxon>Fabaceae</taxon>
        <taxon>Cercidoideae</taxon>
        <taxon>Cercideae</taxon>
        <taxon>Bauhiniinae</taxon>
        <taxon>Bauhinia</taxon>
    </lineage>
</organism>
<accession>A0ACB9Q704</accession>
<comment type="caution">
    <text evidence="1">The sequence shown here is derived from an EMBL/GenBank/DDBJ whole genome shotgun (WGS) entry which is preliminary data.</text>
</comment>
<evidence type="ECO:0000313" key="2">
    <source>
        <dbReference type="Proteomes" id="UP000828941"/>
    </source>
</evidence>
<dbReference type="EMBL" id="CM039426">
    <property type="protein sequence ID" value="KAI4356593.1"/>
    <property type="molecule type" value="Genomic_DNA"/>
</dbReference>
<reference evidence="1 2" key="1">
    <citation type="journal article" date="2022" name="DNA Res.">
        <title>Chromosomal-level genome assembly of the orchid tree Bauhinia variegata (Leguminosae; Cercidoideae) supports the allotetraploid origin hypothesis of Bauhinia.</title>
        <authorList>
            <person name="Zhong Y."/>
            <person name="Chen Y."/>
            <person name="Zheng D."/>
            <person name="Pang J."/>
            <person name="Liu Y."/>
            <person name="Luo S."/>
            <person name="Meng S."/>
            <person name="Qian L."/>
            <person name="Wei D."/>
            <person name="Dai S."/>
            <person name="Zhou R."/>
        </authorList>
    </citation>
    <scope>NUCLEOTIDE SEQUENCE [LARGE SCALE GENOMIC DNA]</scope>
    <source>
        <strain evidence="1">BV-YZ2020</strain>
    </source>
</reference>
<proteinExistence type="predicted"/>
<evidence type="ECO:0000313" key="1">
    <source>
        <dbReference type="EMBL" id="KAI4356593.1"/>
    </source>
</evidence>
<dbReference type="Proteomes" id="UP000828941">
    <property type="component" value="Chromosome 1"/>
</dbReference>